<dbReference type="Gene3D" id="3.90.79.10">
    <property type="entry name" value="Nucleoside Triphosphate Pyrophosphohydrolase"/>
    <property type="match status" value="1"/>
</dbReference>
<dbReference type="PRINTS" id="PR00502">
    <property type="entry name" value="NUDIXFAMILY"/>
</dbReference>
<dbReference type="Proteomes" id="UP001500879">
    <property type="component" value="Unassembled WGS sequence"/>
</dbReference>
<dbReference type="InterPro" id="IPR020476">
    <property type="entry name" value="Nudix_hydrolase"/>
</dbReference>
<dbReference type="EMBL" id="BAAABX010000048">
    <property type="protein sequence ID" value="GAA0416768.1"/>
    <property type="molecule type" value="Genomic_DNA"/>
</dbReference>
<evidence type="ECO:0000313" key="3">
    <source>
        <dbReference type="EMBL" id="GAA0416768.1"/>
    </source>
</evidence>
<dbReference type="PANTHER" id="PTHR21340">
    <property type="entry name" value="DIADENOSINE 5,5-P1,P4-TETRAPHOSPHATE PYROPHOSPHOHYDROLASE MUTT"/>
    <property type="match status" value="1"/>
</dbReference>
<feature type="domain" description="Nudix hydrolase" evidence="2">
    <location>
        <begin position="11"/>
        <end position="144"/>
    </location>
</feature>
<reference evidence="3 4" key="1">
    <citation type="journal article" date="2019" name="Int. J. Syst. Evol. Microbiol.">
        <title>The Global Catalogue of Microorganisms (GCM) 10K type strain sequencing project: providing services to taxonomists for standard genome sequencing and annotation.</title>
        <authorList>
            <consortium name="The Broad Institute Genomics Platform"/>
            <consortium name="The Broad Institute Genome Sequencing Center for Infectious Disease"/>
            <person name="Wu L."/>
            <person name="Ma J."/>
        </authorList>
    </citation>
    <scope>NUCLEOTIDE SEQUENCE [LARGE SCALE GENOMIC DNA]</scope>
    <source>
        <strain evidence="3 4">JCM 4788</strain>
    </source>
</reference>
<evidence type="ECO:0000259" key="2">
    <source>
        <dbReference type="PROSITE" id="PS51462"/>
    </source>
</evidence>
<dbReference type="PANTHER" id="PTHR21340:SF0">
    <property type="entry name" value="BIS(5'-NUCLEOSYL)-TETRAPHOSPHATASE [ASYMMETRICAL]"/>
    <property type="match status" value="1"/>
</dbReference>
<protein>
    <recommendedName>
        <fullName evidence="2">Nudix hydrolase domain-containing protein</fullName>
    </recommendedName>
</protein>
<organism evidence="3 4">
    <name type="scientific">Streptomyces luteireticuli</name>
    <dbReference type="NCBI Taxonomy" id="173858"/>
    <lineage>
        <taxon>Bacteria</taxon>
        <taxon>Bacillati</taxon>
        <taxon>Actinomycetota</taxon>
        <taxon>Actinomycetes</taxon>
        <taxon>Kitasatosporales</taxon>
        <taxon>Streptomycetaceae</taxon>
        <taxon>Streptomyces</taxon>
    </lineage>
</organism>
<dbReference type="PROSITE" id="PS51462">
    <property type="entry name" value="NUDIX"/>
    <property type="match status" value="1"/>
</dbReference>
<keyword evidence="1" id="KW-0378">Hydrolase</keyword>
<gene>
    <name evidence="3" type="ORF">GCM10010357_42700</name>
</gene>
<dbReference type="InterPro" id="IPR051325">
    <property type="entry name" value="Nudix_hydrolase_domain"/>
</dbReference>
<proteinExistence type="predicted"/>
<comment type="caution">
    <text evidence="3">The sequence shown here is derived from an EMBL/GenBank/DDBJ whole genome shotgun (WGS) entry which is preliminary data.</text>
</comment>
<dbReference type="Pfam" id="PF00293">
    <property type="entry name" value="NUDIX"/>
    <property type="match status" value="1"/>
</dbReference>
<evidence type="ECO:0000256" key="1">
    <source>
        <dbReference type="ARBA" id="ARBA00022801"/>
    </source>
</evidence>
<keyword evidence="4" id="KW-1185">Reference proteome</keyword>
<name>A0ABN0YXB9_9ACTN</name>
<sequence length="160" mass="17624">MPPEEYSASLPKATMYGSLFFTDTAGRPLQLLSSVAAGVWQFPGGNTDAGESPWETAVRECREETGLDFTGPPRLLAVHFMPPVGGWVACRAGFVFDGGALTDEQLASIRLDPDEHTEWQVRTVEDWERLCDPPTFRRLVAVMAARRGEGASYIETGEWT</sequence>
<evidence type="ECO:0000313" key="4">
    <source>
        <dbReference type="Proteomes" id="UP001500879"/>
    </source>
</evidence>
<dbReference type="InterPro" id="IPR000086">
    <property type="entry name" value="NUDIX_hydrolase_dom"/>
</dbReference>
<dbReference type="SUPFAM" id="SSF55811">
    <property type="entry name" value="Nudix"/>
    <property type="match status" value="1"/>
</dbReference>
<dbReference type="InterPro" id="IPR015797">
    <property type="entry name" value="NUDIX_hydrolase-like_dom_sf"/>
</dbReference>
<accession>A0ABN0YXB9</accession>